<proteinExistence type="predicted"/>
<gene>
    <name evidence="1" type="ORF">SAMN04488118_102446</name>
</gene>
<dbReference type="Proteomes" id="UP000198767">
    <property type="component" value="Unassembled WGS sequence"/>
</dbReference>
<name>A0A1G5Q1T4_9RHOB</name>
<dbReference type="EMBL" id="FMWG01000002">
    <property type="protein sequence ID" value="SCZ55612.1"/>
    <property type="molecule type" value="Genomic_DNA"/>
</dbReference>
<dbReference type="RefSeq" id="WP_232716279.1">
    <property type="nucleotide sequence ID" value="NZ_PHJF01000002.1"/>
</dbReference>
<keyword evidence="2" id="KW-1185">Reference proteome</keyword>
<protein>
    <submittedName>
        <fullName evidence="1">Uncharacterized protein</fullName>
    </submittedName>
</protein>
<dbReference type="STRING" id="1156985.SAMN04488118_102446"/>
<accession>A0A1G5Q1T4</accession>
<sequence length="226" mass="25448">MFKAISGSLLMEQVLALNFKFYRREDGDIREPVETDGQGNVMIGIKGLVEPPTDRAKDICEQDMKDLMAAACQAMDRRVLEPDTTPEVATQMVLTDIIKKRYEALDEEETESVRQHLAAHMNIFSIARDEQAKGMAETQSIFEGKKPDLDDEEEVELGGAQNTLLQMVKKFINVRDIDVALIDSVNAFREQFEVASKSLDSDLLAHVQSAMVAIRVSFNAFSRRFN</sequence>
<dbReference type="AlphaFoldDB" id="A0A1G5Q1T4"/>
<evidence type="ECO:0000313" key="1">
    <source>
        <dbReference type="EMBL" id="SCZ55612.1"/>
    </source>
</evidence>
<organism evidence="1 2">
    <name type="scientific">Epibacterium ulvae</name>
    <dbReference type="NCBI Taxonomy" id="1156985"/>
    <lineage>
        <taxon>Bacteria</taxon>
        <taxon>Pseudomonadati</taxon>
        <taxon>Pseudomonadota</taxon>
        <taxon>Alphaproteobacteria</taxon>
        <taxon>Rhodobacterales</taxon>
        <taxon>Roseobacteraceae</taxon>
        <taxon>Epibacterium</taxon>
    </lineage>
</organism>
<evidence type="ECO:0000313" key="2">
    <source>
        <dbReference type="Proteomes" id="UP000198767"/>
    </source>
</evidence>
<reference evidence="1 2" key="1">
    <citation type="submission" date="2016-10" db="EMBL/GenBank/DDBJ databases">
        <authorList>
            <person name="de Groot N.N."/>
        </authorList>
    </citation>
    <scope>NUCLEOTIDE SEQUENCE [LARGE SCALE GENOMIC DNA]</scope>
    <source>
        <strain evidence="1 2">U95</strain>
    </source>
</reference>